<keyword evidence="5" id="KW-1185">Reference proteome</keyword>
<dbReference type="SUPFAM" id="SSF46689">
    <property type="entry name" value="Homeodomain-like"/>
    <property type="match status" value="1"/>
</dbReference>
<dbReference type="InterPro" id="IPR001647">
    <property type="entry name" value="HTH_TetR"/>
</dbReference>
<dbReference type="InterPro" id="IPR009057">
    <property type="entry name" value="Homeodomain-like_sf"/>
</dbReference>
<proteinExistence type="predicted"/>
<reference evidence="4 5" key="1">
    <citation type="submission" date="2016-10" db="EMBL/GenBank/DDBJ databases">
        <authorList>
            <person name="de Groot N.N."/>
        </authorList>
    </citation>
    <scope>NUCLEOTIDE SEQUENCE [LARGE SCALE GENOMIC DNA]</scope>
    <source>
        <strain evidence="4 5">CGMCC 4.6945</strain>
    </source>
</reference>
<dbReference type="PROSITE" id="PS50977">
    <property type="entry name" value="HTH_TETR_2"/>
    <property type="match status" value="1"/>
</dbReference>
<name>A0A1I0X7K0_9CELL</name>
<evidence type="ECO:0000313" key="5">
    <source>
        <dbReference type="Proteomes" id="UP000199012"/>
    </source>
</evidence>
<protein>
    <submittedName>
        <fullName evidence="4">DNA-binding transcriptional regulator, AcrR family</fullName>
    </submittedName>
</protein>
<feature type="DNA-binding region" description="H-T-H motif" evidence="2">
    <location>
        <begin position="36"/>
        <end position="55"/>
    </location>
</feature>
<keyword evidence="1 2" id="KW-0238">DNA-binding</keyword>
<evidence type="ECO:0000256" key="2">
    <source>
        <dbReference type="PROSITE-ProRule" id="PRU00335"/>
    </source>
</evidence>
<organism evidence="4 5">
    <name type="scientific">Cellulomonas marina</name>
    <dbReference type="NCBI Taxonomy" id="988821"/>
    <lineage>
        <taxon>Bacteria</taxon>
        <taxon>Bacillati</taxon>
        <taxon>Actinomycetota</taxon>
        <taxon>Actinomycetes</taxon>
        <taxon>Micrococcales</taxon>
        <taxon>Cellulomonadaceae</taxon>
        <taxon>Cellulomonas</taxon>
    </lineage>
</organism>
<evidence type="ECO:0000313" key="4">
    <source>
        <dbReference type="EMBL" id="SFA96308.1"/>
    </source>
</evidence>
<evidence type="ECO:0000259" key="3">
    <source>
        <dbReference type="PROSITE" id="PS50977"/>
    </source>
</evidence>
<feature type="domain" description="HTH tetR-type" evidence="3">
    <location>
        <begin position="8"/>
        <end position="73"/>
    </location>
</feature>
<dbReference type="STRING" id="988821.SAMN05421867_104148"/>
<accession>A0A1I0X7K0</accession>
<evidence type="ECO:0000256" key="1">
    <source>
        <dbReference type="ARBA" id="ARBA00023125"/>
    </source>
</evidence>
<dbReference type="GO" id="GO:0003677">
    <property type="term" value="F:DNA binding"/>
    <property type="evidence" value="ECO:0007669"/>
    <property type="project" value="UniProtKB-UniRule"/>
</dbReference>
<dbReference type="Gene3D" id="1.10.357.10">
    <property type="entry name" value="Tetracycline Repressor, domain 2"/>
    <property type="match status" value="1"/>
</dbReference>
<sequence>MPDEERGAALRRRLLDAALRLVEEAGGLAVTADTLALDAVVREAGVARTSVYREWSGREAFYVDLLRELAGPGWQGPSPYDEDAVLLARRVVAGRLRDLGTAEGRSAVLEELVRRAALVDYQGLVRSVQWRSWVAVVAAVQHLPRAADRVRVERVLRASEAALVEHMAAMWAGLGVVLGRRLRPHVRGWATVATAAASVVEGFGVRRLLSPDSSDRVVVVDGPDGPQEWHLVALTMLSVVEGLTEPVPDYDPDVALADYLVHLAEREAVR</sequence>
<dbReference type="RefSeq" id="WP_090031552.1">
    <property type="nucleotide sequence ID" value="NZ_BONM01000010.1"/>
</dbReference>
<dbReference type="EMBL" id="FOKA01000004">
    <property type="protein sequence ID" value="SFA96308.1"/>
    <property type="molecule type" value="Genomic_DNA"/>
</dbReference>
<dbReference type="Proteomes" id="UP000199012">
    <property type="component" value="Unassembled WGS sequence"/>
</dbReference>
<dbReference type="AlphaFoldDB" id="A0A1I0X7K0"/>
<gene>
    <name evidence="4" type="ORF">SAMN05421867_104148</name>
</gene>